<dbReference type="Gene3D" id="3.40.50.620">
    <property type="entry name" value="HUPs"/>
    <property type="match status" value="1"/>
</dbReference>
<dbReference type="AlphaFoldDB" id="G7E2Y3"/>
<evidence type="ECO:0000256" key="4">
    <source>
        <dbReference type="ARBA" id="ARBA00022827"/>
    </source>
</evidence>
<feature type="compositionally biased region" description="Low complexity" evidence="10">
    <location>
        <begin position="143"/>
        <end position="153"/>
    </location>
</feature>
<feature type="region of interest" description="Disordered" evidence="10">
    <location>
        <begin position="904"/>
        <end position="924"/>
    </location>
</feature>
<name>G7E2Y3_MIXOS</name>
<evidence type="ECO:0000256" key="6">
    <source>
        <dbReference type="ARBA" id="ARBA00023002"/>
    </source>
</evidence>
<evidence type="ECO:0000256" key="10">
    <source>
        <dbReference type="SAM" id="MobiDB-lite"/>
    </source>
</evidence>
<dbReference type="Pfam" id="PF01507">
    <property type="entry name" value="PAPS_reduct"/>
    <property type="match status" value="1"/>
</dbReference>
<dbReference type="Pfam" id="PF22366">
    <property type="entry name" value="NDH2_C"/>
    <property type="match status" value="1"/>
</dbReference>
<feature type="region of interest" description="Disordered" evidence="10">
    <location>
        <begin position="37"/>
        <end position="111"/>
    </location>
</feature>
<evidence type="ECO:0000259" key="12">
    <source>
        <dbReference type="Pfam" id="PF07992"/>
    </source>
</evidence>
<keyword evidence="6" id="KW-0560">Oxidoreductase</keyword>
<dbReference type="GO" id="GO:0005739">
    <property type="term" value="C:mitochondrion"/>
    <property type="evidence" value="ECO:0007669"/>
    <property type="project" value="TreeGrafter"/>
</dbReference>
<dbReference type="InterPro" id="IPR014729">
    <property type="entry name" value="Rossmann-like_a/b/a_fold"/>
</dbReference>
<keyword evidence="4" id="KW-0274">FAD</keyword>
<sequence>MSLARVGLRQLPGRGHCLALSHARLLLQRPARSRIAPFSTLPPLRDVRTTTSPPDPSTKPAPSSAGSPSSSRPGPGQAATVGRDGARESSLNDPVTSVYAGSGSPSGTQQAVDATVAASDGVTIGGGSSSKADVSGIPPAPAAPAATASNATGGSSGGKRKDSWSRKWVKRFARTILFVVVTTSGYIVYSAYVESHPPDQAPHDPSKKNLVILGNGWAATSLLKNLDNEGYNVTVISPRNYFCFTPLLPSVTVGTLESRSIMEPTRFITRHKARHVECYEGEAQEVDPVNKTVTFTDTSEIKGATSETTLPYDYLVYAVGAENNTFGIPGVKEHACFLKEIWDAEKVRKTVMDCVETATFKGQSNEEIDRLLHMVVVGGGPTGVELAGELHDFLAEDLANWYPEIAGRVRITLVEALPNVLPMFSKQLIEYTTSTFKENKIDVLTRTMVKEVQDKVIVAQGEDKKLHEIPYGMLVWATGNTSRPVTRKLMASIGEAQANKRGLQVNDRLELAGAKDIWALGDATATAYAPTAQAASQQGQYLARCFSQMYKKEKLEAALDSARAHKDQDTEGIMKQLRRVTNVKSFSYSHQGSLAYIGSDKAIADLPFLNGNVATGGVATMLFWRSAYVSTLFSLRNRALVVLDWAKVKIFRRDISRKLSLSFPRRMFGLAEAASVYRLSRQGTRLGKQVSEALRILTEALDTYGDDQISLSFNGGKDCTVILHLLAAAVCMRATGVRDHKSFKESDRLNGAHAAARPTSIQCMYVRCDSPFDEVESFVETCRARYQLKIDKVAASMKSALAQYQSSHPAVKAIIVGTRRGDPHGASLDSFQSTDPDWPQYMRVHPILDWSYADVWACLRSTELGPSGIGWCSLYDQGYTSLGSTHNTFPNPCLKAGEGYRPAWELQDESQERAGRGDPSPRAS</sequence>
<dbReference type="RefSeq" id="XP_014571150.1">
    <property type="nucleotide sequence ID" value="XM_014715664.1"/>
</dbReference>
<dbReference type="SUPFAM" id="SSF52402">
    <property type="entry name" value="Adenine nucleotide alpha hydrolases-like"/>
    <property type="match status" value="1"/>
</dbReference>
<comment type="catalytic activity">
    <reaction evidence="8">
        <text>a quinone + NADH + H(+) = a quinol + NAD(+)</text>
        <dbReference type="Rhea" id="RHEA:46160"/>
        <dbReference type="ChEBI" id="CHEBI:15378"/>
        <dbReference type="ChEBI" id="CHEBI:24646"/>
        <dbReference type="ChEBI" id="CHEBI:57540"/>
        <dbReference type="ChEBI" id="CHEBI:57945"/>
        <dbReference type="ChEBI" id="CHEBI:132124"/>
        <dbReference type="EC" id="1.6.5.9"/>
    </reaction>
</comment>
<evidence type="ECO:0000256" key="2">
    <source>
        <dbReference type="ARBA" id="ARBA00012637"/>
    </source>
</evidence>
<dbReference type="InterPro" id="IPR023753">
    <property type="entry name" value="FAD/NAD-binding_dom"/>
</dbReference>
<reference evidence="14 15" key="2">
    <citation type="journal article" date="2012" name="Open Biol.">
        <title>Characteristics of nucleosomes and linker DNA regions on the genome of the basidiomycete Mixia osmundae revealed by mono- and dinucleosome mapping.</title>
        <authorList>
            <person name="Nishida H."/>
            <person name="Kondo S."/>
            <person name="Matsumoto T."/>
            <person name="Suzuki Y."/>
            <person name="Yoshikawa H."/>
            <person name="Taylor T.D."/>
            <person name="Sugiyama J."/>
        </authorList>
    </citation>
    <scope>NUCLEOTIDE SEQUENCE [LARGE SCALE GENOMIC DNA]</scope>
    <source>
        <strain evidence="15">CBS 9802 / IAM 14324 / JCM 22182 / KY 12970</strain>
    </source>
</reference>
<evidence type="ECO:0000259" key="13">
    <source>
        <dbReference type="Pfam" id="PF22366"/>
    </source>
</evidence>
<comment type="caution">
    <text evidence="14">The sequence shown here is derived from an EMBL/GenBank/DDBJ whole genome shotgun (WGS) entry which is preliminary data.</text>
</comment>
<keyword evidence="3" id="KW-0285">Flavoprotein</keyword>
<dbReference type="PANTHER" id="PTHR43706">
    <property type="entry name" value="NADH DEHYDROGENASE"/>
    <property type="match status" value="1"/>
</dbReference>
<dbReference type="Gene3D" id="3.50.50.100">
    <property type="match status" value="1"/>
</dbReference>
<reference evidence="14 15" key="1">
    <citation type="journal article" date="2011" name="J. Gen. Appl. Microbiol.">
        <title>Draft genome sequencing of the enigmatic basidiomycete Mixia osmundae.</title>
        <authorList>
            <person name="Nishida H."/>
            <person name="Nagatsuka Y."/>
            <person name="Sugiyama J."/>
        </authorList>
    </citation>
    <scope>NUCLEOTIDE SEQUENCE [LARGE SCALE GENOMIC DNA]</scope>
    <source>
        <strain evidence="15">CBS 9802 / IAM 14324 / JCM 22182 / KY 12970</strain>
    </source>
</reference>
<dbReference type="InterPro" id="IPR036188">
    <property type="entry name" value="FAD/NAD-bd_sf"/>
</dbReference>
<dbReference type="InParanoid" id="G7E2Y3"/>
<comment type="similarity">
    <text evidence="1">Belongs to the NADH dehydrogenase family.</text>
</comment>
<evidence type="ECO:0000313" key="14">
    <source>
        <dbReference type="EMBL" id="GAA97164.1"/>
    </source>
</evidence>
<dbReference type="eggNOG" id="KOG2644">
    <property type="taxonomic scope" value="Eukaryota"/>
</dbReference>
<feature type="region of interest" description="Disordered" evidence="10">
    <location>
        <begin position="126"/>
        <end position="162"/>
    </location>
</feature>
<dbReference type="eggNOG" id="KOG2495">
    <property type="taxonomic scope" value="Eukaryota"/>
</dbReference>
<keyword evidence="7" id="KW-0520">NAD</keyword>
<dbReference type="Pfam" id="PF07992">
    <property type="entry name" value="Pyr_redox_2"/>
    <property type="match status" value="1"/>
</dbReference>
<protein>
    <recommendedName>
        <fullName evidence="2">NADH:ubiquinone reductase (non-electrogenic)</fullName>
        <ecNumber evidence="2">1.6.5.9</ecNumber>
    </recommendedName>
</protein>
<keyword evidence="15" id="KW-1185">Reference proteome</keyword>
<evidence type="ECO:0000256" key="8">
    <source>
        <dbReference type="ARBA" id="ARBA00047599"/>
    </source>
</evidence>
<dbReference type="PRINTS" id="PR00368">
    <property type="entry name" value="FADPNR"/>
</dbReference>
<evidence type="ECO:0000256" key="7">
    <source>
        <dbReference type="ARBA" id="ARBA00023027"/>
    </source>
</evidence>
<accession>G7E2Y3</accession>
<dbReference type="HOGENOM" id="CLU_315946_0_0_1"/>
<feature type="domain" description="External alternative NADH-ubiquinone oxidoreductase-like C-terminal" evidence="13">
    <location>
        <begin position="590"/>
        <end position="654"/>
    </location>
</feature>
<evidence type="ECO:0000256" key="1">
    <source>
        <dbReference type="ARBA" id="ARBA00005272"/>
    </source>
</evidence>
<organism evidence="14 15">
    <name type="scientific">Mixia osmundae (strain CBS 9802 / IAM 14324 / JCM 22182 / KY 12970)</name>
    <dbReference type="NCBI Taxonomy" id="764103"/>
    <lineage>
        <taxon>Eukaryota</taxon>
        <taxon>Fungi</taxon>
        <taxon>Dikarya</taxon>
        <taxon>Basidiomycota</taxon>
        <taxon>Pucciniomycotina</taxon>
        <taxon>Mixiomycetes</taxon>
        <taxon>Mixiales</taxon>
        <taxon>Mixiaceae</taxon>
        <taxon>Mixia</taxon>
    </lineage>
</organism>
<dbReference type="STRING" id="764103.G7E2Y3"/>
<gene>
    <name evidence="14" type="primary">Mo03840</name>
    <name evidence="14" type="ORF">E5Q_03840</name>
</gene>
<proteinExistence type="inferred from homology"/>
<dbReference type="InterPro" id="IPR045024">
    <property type="entry name" value="NDH-2"/>
</dbReference>
<dbReference type="EMBL" id="BABT02000117">
    <property type="protein sequence ID" value="GAA97164.1"/>
    <property type="molecule type" value="Genomic_DNA"/>
</dbReference>
<dbReference type="OrthoDB" id="3244603at2759"/>
<dbReference type="CDD" id="cd23948">
    <property type="entry name" value="FAD_synthase"/>
    <property type="match status" value="1"/>
</dbReference>
<feature type="domain" description="FAD/NAD(P)-binding" evidence="12">
    <location>
        <begin position="209"/>
        <end position="539"/>
    </location>
</feature>
<evidence type="ECO:0000256" key="3">
    <source>
        <dbReference type="ARBA" id="ARBA00022630"/>
    </source>
</evidence>
<dbReference type="InterPro" id="IPR002500">
    <property type="entry name" value="PAPS_reduct_dom"/>
</dbReference>
<dbReference type="FunCoup" id="G7E2Y3">
    <property type="interactions" value="157"/>
</dbReference>
<feature type="compositionally biased region" description="Low complexity" evidence="10">
    <location>
        <begin position="60"/>
        <end position="79"/>
    </location>
</feature>
<comment type="catalytic activity">
    <reaction evidence="9">
        <text>a ubiquinone + NADH + H(+) = a ubiquinol + NAD(+)</text>
        <dbReference type="Rhea" id="RHEA:23152"/>
        <dbReference type="Rhea" id="RHEA-COMP:9565"/>
        <dbReference type="Rhea" id="RHEA-COMP:9566"/>
        <dbReference type="ChEBI" id="CHEBI:15378"/>
        <dbReference type="ChEBI" id="CHEBI:16389"/>
        <dbReference type="ChEBI" id="CHEBI:17976"/>
        <dbReference type="ChEBI" id="CHEBI:57540"/>
        <dbReference type="ChEBI" id="CHEBI:57945"/>
    </reaction>
</comment>
<keyword evidence="5" id="KW-0809">Transit peptide</keyword>
<evidence type="ECO:0000256" key="9">
    <source>
        <dbReference type="ARBA" id="ARBA00049010"/>
    </source>
</evidence>
<evidence type="ECO:0000256" key="5">
    <source>
        <dbReference type="ARBA" id="ARBA00022946"/>
    </source>
</evidence>
<dbReference type="EC" id="1.6.5.9" evidence="2"/>
<dbReference type="Proteomes" id="UP000009131">
    <property type="component" value="Unassembled WGS sequence"/>
</dbReference>
<dbReference type="SUPFAM" id="SSF51905">
    <property type="entry name" value="FAD/NAD(P)-binding domain"/>
    <property type="match status" value="2"/>
</dbReference>
<dbReference type="PANTHER" id="PTHR43706:SF47">
    <property type="entry name" value="EXTERNAL NADH-UBIQUINONE OXIDOREDUCTASE 1, MITOCHONDRIAL-RELATED"/>
    <property type="match status" value="1"/>
</dbReference>
<dbReference type="InterPro" id="IPR054585">
    <property type="entry name" value="NDH2-like_C"/>
</dbReference>
<evidence type="ECO:0000313" key="15">
    <source>
        <dbReference type="Proteomes" id="UP000009131"/>
    </source>
</evidence>
<evidence type="ECO:0000259" key="11">
    <source>
        <dbReference type="Pfam" id="PF01507"/>
    </source>
</evidence>
<dbReference type="GO" id="GO:0050136">
    <property type="term" value="F:NADH dehydrogenase (quinone) (non-electrogenic) activity"/>
    <property type="evidence" value="ECO:0007669"/>
    <property type="project" value="UniProtKB-EC"/>
</dbReference>
<feature type="domain" description="Phosphoadenosine phosphosulphate reductase" evidence="11">
    <location>
        <begin position="709"/>
        <end position="888"/>
    </location>
</feature>